<accession>A0A445KE96</accession>
<reference evidence="1 2" key="1">
    <citation type="submission" date="2018-09" db="EMBL/GenBank/DDBJ databases">
        <title>A high-quality reference genome of wild soybean provides a powerful tool to mine soybean genomes.</title>
        <authorList>
            <person name="Xie M."/>
            <person name="Chung C.Y.L."/>
            <person name="Li M.-W."/>
            <person name="Wong F.-L."/>
            <person name="Chan T.-F."/>
            <person name="Lam H.-M."/>
        </authorList>
    </citation>
    <scope>NUCLEOTIDE SEQUENCE [LARGE SCALE GENOMIC DNA]</scope>
    <source>
        <strain evidence="2">cv. W05</strain>
        <tissue evidence="1">Hypocotyl of etiolated seedlings</tissue>
    </source>
</reference>
<dbReference type="AlphaFoldDB" id="A0A445KE96"/>
<protein>
    <submittedName>
        <fullName evidence="1">Uncharacterized protein</fullName>
    </submittedName>
</protein>
<sequence length="306" mass="34871">MATFPEQFKVSRCPLTLSDELFDGIKSACGGAKSGADMELHHTRFRGIFQEHYAKIVIVCRAVERPYGATLLSSSSFLHGDYRSCLGEIKESLVKTKPDTSICNVNGDDDDQRIINLDDDNFDNFTLSQIKASCKTRKRKQSQGLDSSKINMKVEDSSFLEDYRKKHRATNDYDFLETFNSLKSKLSKNMKVKKKKFFEEPSPTDTQEIMLVIKFEPQEILNNQELPPSSEEILDYHEFSASSQEIQDYQEFSPSCEEIQDGQEFPPISEEIKIDQEIPFFSGDSISLVEVKSEVPKADCYGENNL</sequence>
<organism evidence="1 2">
    <name type="scientific">Glycine soja</name>
    <name type="common">Wild soybean</name>
    <dbReference type="NCBI Taxonomy" id="3848"/>
    <lineage>
        <taxon>Eukaryota</taxon>
        <taxon>Viridiplantae</taxon>
        <taxon>Streptophyta</taxon>
        <taxon>Embryophyta</taxon>
        <taxon>Tracheophyta</taxon>
        <taxon>Spermatophyta</taxon>
        <taxon>Magnoliopsida</taxon>
        <taxon>eudicotyledons</taxon>
        <taxon>Gunneridae</taxon>
        <taxon>Pentapetalae</taxon>
        <taxon>rosids</taxon>
        <taxon>fabids</taxon>
        <taxon>Fabales</taxon>
        <taxon>Fabaceae</taxon>
        <taxon>Papilionoideae</taxon>
        <taxon>50 kb inversion clade</taxon>
        <taxon>NPAAA clade</taxon>
        <taxon>indigoferoid/millettioid clade</taxon>
        <taxon>Phaseoleae</taxon>
        <taxon>Glycine</taxon>
        <taxon>Glycine subgen. Soja</taxon>
    </lineage>
</organism>
<dbReference type="Proteomes" id="UP000289340">
    <property type="component" value="Chromosome 6"/>
</dbReference>
<dbReference type="EMBL" id="QZWG01000006">
    <property type="protein sequence ID" value="RZC09172.1"/>
    <property type="molecule type" value="Genomic_DNA"/>
</dbReference>
<comment type="caution">
    <text evidence="1">The sequence shown here is derived from an EMBL/GenBank/DDBJ whole genome shotgun (WGS) entry which is preliminary data.</text>
</comment>
<evidence type="ECO:0000313" key="2">
    <source>
        <dbReference type="Proteomes" id="UP000289340"/>
    </source>
</evidence>
<evidence type="ECO:0000313" key="1">
    <source>
        <dbReference type="EMBL" id="RZC09172.1"/>
    </source>
</evidence>
<proteinExistence type="predicted"/>
<name>A0A445KE96_GLYSO</name>
<keyword evidence="2" id="KW-1185">Reference proteome</keyword>
<gene>
    <name evidence="1" type="ORF">D0Y65_015782</name>
</gene>